<comment type="caution">
    <text evidence="1">The sequence shown here is derived from an EMBL/GenBank/DDBJ whole genome shotgun (WGS) entry which is preliminary data.</text>
</comment>
<name>A0A016VMU4_9BILA</name>
<dbReference type="Proteomes" id="UP000024635">
    <property type="component" value="Unassembled WGS sequence"/>
</dbReference>
<reference evidence="2" key="1">
    <citation type="journal article" date="2015" name="Nat. Genet.">
        <title>The genome and transcriptome of the zoonotic hookworm Ancylostoma ceylanicum identify infection-specific gene families.</title>
        <authorList>
            <person name="Schwarz E.M."/>
            <person name="Hu Y."/>
            <person name="Antoshechkin I."/>
            <person name="Miller M.M."/>
            <person name="Sternberg P.W."/>
            <person name="Aroian R.V."/>
        </authorList>
    </citation>
    <scope>NUCLEOTIDE SEQUENCE</scope>
    <source>
        <strain evidence="2">HY135</strain>
    </source>
</reference>
<organism evidence="1 2">
    <name type="scientific">Ancylostoma ceylanicum</name>
    <dbReference type="NCBI Taxonomy" id="53326"/>
    <lineage>
        <taxon>Eukaryota</taxon>
        <taxon>Metazoa</taxon>
        <taxon>Ecdysozoa</taxon>
        <taxon>Nematoda</taxon>
        <taxon>Chromadorea</taxon>
        <taxon>Rhabditida</taxon>
        <taxon>Rhabditina</taxon>
        <taxon>Rhabditomorpha</taxon>
        <taxon>Strongyloidea</taxon>
        <taxon>Ancylostomatidae</taxon>
        <taxon>Ancylostomatinae</taxon>
        <taxon>Ancylostoma</taxon>
    </lineage>
</organism>
<proteinExistence type="predicted"/>
<dbReference type="AlphaFoldDB" id="A0A016VMU4"/>
<sequence length="66" mass="7723">MVPVRALIMAKSQMKYGLEIQVYVFTSSIHVMRCIKRWGFHFDQGFLSLSEMRTQIISMLPTKKTL</sequence>
<evidence type="ECO:0000313" key="1">
    <source>
        <dbReference type="EMBL" id="EYC28053.1"/>
    </source>
</evidence>
<keyword evidence="2" id="KW-1185">Reference proteome</keyword>
<protein>
    <submittedName>
        <fullName evidence="1">Uncharacterized protein</fullName>
    </submittedName>
</protein>
<gene>
    <name evidence="1" type="primary">Acey_s0008.g309</name>
    <name evidence="1" type="ORF">Y032_0008g309</name>
</gene>
<dbReference type="EMBL" id="JARK01001344">
    <property type="protein sequence ID" value="EYC28053.1"/>
    <property type="molecule type" value="Genomic_DNA"/>
</dbReference>
<evidence type="ECO:0000313" key="2">
    <source>
        <dbReference type="Proteomes" id="UP000024635"/>
    </source>
</evidence>
<accession>A0A016VMU4</accession>